<dbReference type="EMBL" id="UXSR01000155">
    <property type="protein sequence ID" value="VDD75306.1"/>
    <property type="molecule type" value="Genomic_DNA"/>
</dbReference>
<evidence type="ECO:0000256" key="5">
    <source>
        <dbReference type="ARBA" id="ARBA00023069"/>
    </source>
</evidence>
<dbReference type="PANTHER" id="PTHR22069:SF0">
    <property type="entry name" value="RADIAL SPOKE HEAD PROTEIN 9 HOMOLOG"/>
    <property type="match status" value="1"/>
</dbReference>
<dbReference type="Pfam" id="PF04712">
    <property type="entry name" value="Radial_spoke"/>
    <property type="match status" value="1"/>
</dbReference>
<dbReference type="GO" id="GO:0060091">
    <property type="term" value="C:kinocilium"/>
    <property type="evidence" value="ECO:0007669"/>
    <property type="project" value="UniProtKB-SubCell"/>
</dbReference>
<evidence type="ECO:0000256" key="9">
    <source>
        <dbReference type="ARBA" id="ARBA00038319"/>
    </source>
</evidence>
<dbReference type="Proteomes" id="UP000267029">
    <property type="component" value="Unassembled WGS sequence"/>
</dbReference>
<evidence type="ECO:0000256" key="6">
    <source>
        <dbReference type="ARBA" id="ARBA00023212"/>
    </source>
</evidence>
<evidence type="ECO:0000313" key="12">
    <source>
        <dbReference type="Proteomes" id="UP000267029"/>
    </source>
</evidence>
<name>A0A0R3U3X1_MESCO</name>
<evidence type="ECO:0000313" key="11">
    <source>
        <dbReference type="EMBL" id="VDD75306.1"/>
    </source>
</evidence>
<dbReference type="GO" id="GO:0060294">
    <property type="term" value="P:cilium movement involved in cell motility"/>
    <property type="evidence" value="ECO:0007669"/>
    <property type="project" value="InterPro"/>
</dbReference>
<reference evidence="11 12" key="1">
    <citation type="submission" date="2018-10" db="EMBL/GenBank/DDBJ databases">
        <authorList>
            <consortium name="Pathogen Informatics"/>
        </authorList>
    </citation>
    <scope>NUCLEOTIDE SEQUENCE [LARGE SCALE GENOMIC DNA]</scope>
</reference>
<evidence type="ECO:0000256" key="7">
    <source>
        <dbReference type="ARBA" id="ARBA00023273"/>
    </source>
</evidence>
<keyword evidence="2" id="KW-0963">Cytoplasm</keyword>
<keyword evidence="6" id="KW-0206">Cytoskeleton</keyword>
<evidence type="ECO:0000256" key="2">
    <source>
        <dbReference type="ARBA" id="ARBA00022490"/>
    </source>
</evidence>
<evidence type="ECO:0000256" key="1">
    <source>
        <dbReference type="ARBA" id="ARBA00004611"/>
    </source>
</evidence>
<keyword evidence="12" id="KW-1185">Reference proteome</keyword>
<evidence type="ECO:0000256" key="4">
    <source>
        <dbReference type="ARBA" id="ARBA00022846"/>
    </source>
</evidence>
<comment type="subcellular location">
    <subcellularLocation>
        <location evidence="8">Cell projection</location>
        <location evidence="8">Kinocilium</location>
    </subcellularLocation>
    <subcellularLocation>
        <location evidence="1">Cytoplasm</location>
        <location evidence="1">Cytoskeleton</location>
        <location evidence="1">Flagellum axoneme</location>
    </subcellularLocation>
</comment>
<accession>A0A0R3U3X1</accession>
<keyword evidence="5" id="KW-0969">Cilium</keyword>
<evidence type="ECO:0000256" key="10">
    <source>
        <dbReference type="ARBA" id="ARBA00041080"/>
    </source>
</evidence>
<gene>
    <name evidence="11" type="ORF">MCOS_LOCUS1309</name>
</gene>
<dbReference type="GO" id="GO:0035082">
    <property type="term" value="P:axoneme assembly"/>
    <property type="evidence" value="ECO:0007669"/>
    <property type="project" value="InterPro"/>
</dbReference>
<dbReference type="GO" id="GO:0044458">
    <property type="term" value="P:motile cilium assembly"/>
    <property type="evidence" value="ECO:0007669"/>
    <property type="project" value="TreeGrafter"/>
</dbReference>
<sequence length="288" mass="33280">MDSTDLHIKLDYLGACGIVLTPEQKGSLQTSLTLLRYEQKFVVVNFWGIIKGINGDYYIAQGIGKDYMNDVKTLYSKDCISWGLLPVPSKDDIQKSEYFKMRFTGDPQFEFRHIELSQYFNDEEIVNKETLILMKEEDRLAAVIKRIDKAVRIIPRGAFIRLPNDQIIRNKNYEGTDFSIVFTDLLGLTLAEASKLSSYLHFRDPVKYPHKPLEERIKLDKAVDFLNTIENDTPNGCWLIQHERGNTVVYLKSLLWLGYIFYLVPEKSVYGSLYVGCGDYNIDLPFML</sequence>
<dbReference type="GO" id="GO:0001534">
    <property type="term" value="C:radial spoke"/>
    <property type="evidence" value="ECO:0007669"/>
    <property type="project" value="InterPro"/>
</dbReference>
<proteinExistence type="inferred from homology"/>
<evidence type="ECO:0000256" key="3">
    <source>
        <dbReference type="ARBA" id="ARBA00022794"/>
    </source>
</evidence>
<dbReference type="AlphaFoldDB" id="A0A0R3U3X1"/>
<protein>
    <recommendedName>
        <fullName evidence="10">Radial spoke head protein 9 homolog</fullName>
    </recommendedName>
</protein>
<dbReference type="PANTHER" id="PTHR22069">
    <property type="entry name" value="MITOCHONDRIAL RIBOSOMAL PROTEIN S18"/>
    <property type="match status" value="1"/>
</dbReference>
<evidence type="ECO:0000256" key="8">
    <source>
        <dbReference type="ARBA" id="ARBA00037822"/>
    </source>
</evidence>
<keyword evidence="7" id="KW-0966">Cell projection</keyword>
<dbReference type="STRING" id="53468.A0A0R3U3X1"/>
<organism evidence="11 12">
    <name type="scientific">Mesocestoides corti</name>
    <name type="common">Flatworm</name>
    <dbReference type="NCBI Taxonomy" id="53468"/>
    <lineage>
        <taxon>Eukaryota</taxon>
        <taxon>Metazoa</taxon>
        <taxon>Spiralia</taxon>
        <taxon>Lophotrochozoa</taxon>
        <taxon>Platyhelminthes</taxon>
        <taxon>Cestoda</taxon>
        <taxon>Eucestoda</taxon>
        <taxon>Cyclophyllidea</taxon>
        <taxon>Mesocestoididae</taxon>
        <taxon>Mesocestoides</taxon>
    </lineage>
</organism>
<comment type="similarity">
    <text evidence="9">Belongs to the flagellar radial spoke RSP9 family.</text>
</comment>
<dbReference type="OrthoDB" id="10258956at2759"/>
<dbReference type="InterPro" id="IPR006802">
    <property type="entry name" value="Radial_spoke"/>
</dbReference>
<dbReference type="InterPro" id="IPR055316">
    <property type="entry name" value="RSP9"/>
</dbReference>
<keyword evidence="4" id="KW-0282">Flagellum</keyword>
<keyword evidence="3" id="KW-0970">Cilium biogenesis/degradation</keyword>